<feature type="chain" id="PRO_5031321544" description="GOLD domain-containing protein" evidence="2">
    <location>
        <begin position="21"/>
        <end position="248"/>
    </location>
</feature>
<gene>
    <name evidence="4" type="ORF">CDEB00056_LOCUS624</name>
</gene>
<accession>A0A7S3V463</accession>
<feature type="signal peptide" evidence="2">
    <location>
        <begin position="1"/>
        <end position="20"/>
    </location>
</feature>
<dbReference type="AlphaFoldDB" id="A0A7S3V463"/>
<keyword evidence="1" id="KW-0472">Membrane</keyword>
<evidence type="ECO:0000256" key="1">
    <source>
        <dbReference type="RuleBase" id="RU003827"/>
    </source>
</evidence>
<evidence type="ECO:0000313" key="4">
    <source>
        <dbReference type="EMBL" id="CAE0455783.1"/>
    </source>
</evidence>
<organism evidence="4">
    <name type="scientific">Chaetoceros debilis</name>
    <dbReference type="NCBI Taxonomy" id="122233"/>
    <lineage>
        <taxon>Eukaryota</taxon>
        <taxon>Sar</taxon>
        <taxon>Stramenopiles</taxon>
        <taxon>Ochrophyta</taxon>
        <taxon>Bacillariophyta</taxon>
        <taxon>Coscinodiscophyceae</taxon>
        <taxon>Chaetocerotophycidae</taxon>
        <taxon>Chaetocerotales</taxon>
        <taxon>Chaetocerotaceae</taxon>
        <taxon>Chaetoceros</taxon>
    </lineage>
</organism>
<dbReference type="Pfam" id="PF01105">
    <property type="entry name" value="EMP24_GP25L"/>
    <property type="match status" value="1"/>
</dbReference>
<comment type="subcellular location">
    <subcellularLocation>
        <location evidence="1">Membrane</location>
        <topology evidence="1">Single-pass type I membrane protein</topology>
    </subcellularLocation>
</comment>
<reference evidence="4" key="1">
    <citation type="submission" date="2021-01" db="EMBL/GenBank/DDBJ databases">
        <authorList>
            <person name="Corre E."/>
            <person name="Pelletier E."/>
            <person name="Niang G."/>
            <person name="Scheremetjew M."/>
            <person name="Finn R."/>
            <person name="Kale V."/>
            <person name="Holt S."/>
            <person name="Cochrane G."/>
            <person name="Meng A."/>
            <person name="Brown T."/>
            <person name="Cohen L."/>
        </authorList>
    </citation>
    <scope>NUCLEOTIDE SEQUENCE</scope>
    <source>
        <strain evidence="4">MM31A-1</strain>
    </source>
</reference>
<proteinExistence type="inferred from homology"/>
<feature type="domain" description="GOLD" evidence="3">
    <location>
        <begin position="32"/>
        <end position="141"/>
    </location>
</feature>
<sequence>MKSFLHLSLLLSACIETVRAMSYLALDSRNPEKCVKSHYPENAVLDIHYEVLDPKKDKLHMGVKMNDPLSGTKVAFLIEPIQGSDMARGGRNILSQEIKTIAGRLRYQGEGEGELSICISISEPQGKKYVKPALVGFRISETGEAELEEEELKVEKAKSNPVEEKNQAEAKVHLSEMQRILTKMIKDSSLLLRNADMIKDEEGAFHKQSVEMNSASKWWPMLHVVVLLVTGFTQANHVIRFFKSRHII</sequence>
<name>A0A7S3V463_9STRA</name>
<evidence type="ECO:0000256" key="2">
    <source>
        <dbReference type="SAM" id="SignalP"/>
    </source>
</evidence>
<dbReference type="EMBL" id="HBIO01000869">
    <property type="protein sequence ID" value="CAE0455783.1"/>
    <property type="molecule type" value="Transcribed_RNA"/>
</dbReference>
<dbReference type="GO" id="GO:0016020">
    <property type="term" value="C:membrane"/>
    <property type="evidence" value="ECO:0007669"/>
    <property type="project" value="UniProtKB-SubCell"/>
</dbReference>
<protein>
    <recommendedName>
        <fullName evidence="3">GOLD domain-containing protein</fullName>
    </recommendedName>
</protein>
<keyword evidence="1" id="KW-0812">Transmembrane</keyword>
<comment type="similarity">
    <text evidence="1">Belongs to the EMP24/GP25L family.</text>
</comment>
<dbReference type="PROSITE" id="PS50866">
    <property type="entry name" value="GOLD"/>
    <property type="match status" value="1"/>
</dbReference>
<keyword evidence="2" id="KW-0732">Signal</keyword>
<dbReference type="InterPro" id="IPR009038">
    <property type="entry name" value="GOLD_dom"/>
</dbReference>
<dbReference type="SMART" id="SM01190">
    <property type="entry name" value="EMP24_GP25L"/>
    <property type="match status" value="1"/>
</dbReference>
<evidence type="ECO:0000259" key="3">
    <source>
        <dbReference type="PROSITE" id="PS50866"/>
    </source>
</evidence>